<dbReference type="InterPro" id="IPR007627">
    <property type="entry name" value="RNA_pol_sigma70_r2"/>
</dbReference>
<dbReference type="AlphaFoldDB" id="A0A084GJ16"/>
<evidence type="ECO:0000256" key="4">
    <source>
        <dbReference type="ARBA" id="ARBA00023163"/>
    </source>
</evidence>
<feature type="domain" description="RNA polymerase sigma-70 region 2" evidence="5">
    <location>
        <begin position="24"/>
        <end position="92"/>
    </location>
</feature>
<keyword evidence="3" id="KW-0731">Sigma factor</keyword>
<protein>
    <submittedName>
        <fullName evidence="7">RNA polymerase sigma70 factor</fullName>
    </submittedName>
</protein>
<proteinExistence type="inferred from homology"/>
<name>A0A084GJ16_METID</name>
<dbReference type="GO" id="GO:0003677">
    <property type="term" value="F:DNA binding"/>
    <property type="evidence" value="ECO:0007669"/>
    <property type="project" value="InterPro"/>
</dbReference>
<dbReference type="NCBIfam" id="TIGR02937">
    <property type="entry name" value="sigma70-ECF"/>
    <property type="match status" value="1"/>
</dbReference>
<evidence type="ECO:0000256" key="1">
    <source>
        <dbReference type="ARBA" id="ARBA00010641"/>
    </source>
</evidence>
<sequence length="187" mass="22067">MTVNDDAKLYERILRKDKDALEAMYDRYEKLLYSFAFRITHDHTLAEEVLQDVFMKLWHGNRVYDSSKGKFTSWLLTVTRNQAIDLIRKHKKADTVEILEKDAVSTPEQSVEHEVEWMEKGEILREAVSNLKKDQQQMIELFYFKGFTQQKISDVCQIPLGTVKGRIRLALKHLRSMLEKEGRVMDE</sequence>
<gene>
    <name evidence="7" type="ORF">GS18_0221080</name>
</gene>
<dbReference type="InterPro" id="IPR039425">
    <property type="entry name" value="RNA_pol_sigma-70-like"/>
</dbReference>
<dbReference type="SUPFAM" id="SSF88946">
    <property type="entry name" value="Sigma2 domain of RNA polymerase sigma factors"/>
    <property type="match status" value="1"/>
</dbReference>
<accession>A0A084GJ16</accession>
<dbReference type="GO" id="GO:0016987">
    <property type="term" value="F:sigma factor activity"/>
    <property type="evidence" value="ECO:0007669"/>
    <property type="project" value="UniProtKB-KW"/>
</dbReference>
<dbReference type="PANTHER" id="PTHR43133">
    <property type="entry name" value="RNA POLYMERASE ECF-TYPE SIGMA FACTO"/>
    <property type="match status" value="1"/>
</dbReference>
<dbReference type="PANTHER" id="PTHR43133:SF62">
    <property type="entry name" value="RNA POLYMERASE SIGMA FACTOR SIGZ"/>
    <property type="match status" value="1"/>
</dbReference>
<dbReference type="InterPro" id="IPR014284">
    <property type="entry name" value="RNA_pol_sigma-70_dom"/>
</dbReference>
<reference evidence="7 8" key="1">
    <citation type="journal article" date="2005" name="Int. J. Syst. Evol. Microbiol.">
        <title>Bacillus cibi sp. nov., isolated from jeotgal, a traditional Korean fermented seafood.</title>
        <authorList>
            <person name="Yoon J.H."/>
            <person name="Lee C.H."/>
            <person name="Oh T.K."/>
        </authorList>
    </citation>
    <scope>NUCLEOTIDE SEQUENCE [LARGE SCALE GENOMIC DNA]</scope>
    <source>
        <strain evidence="7 8">DSM 16189</strain>
    </source>
</reference>
<dbReference type="SUPFAM" id="SSF88659">
    <property type="entry name" value="Sigma3 and sigma4 domains of RNA polymerase sigma factors"/>
    <property type="match status" value="1"/>
</dbReference>
<dbReference type="OrthoDB" id="9784272at2"/>
<dbReference type="GO" id="GO:0006352">
    <property type="term" value="P:DNA-templated transcription initiation"/>
    <property type="evidence" value="ECO:0007669"/>
    <property type="project" value="InterPro"/>
</dbReference>
<dbReference type="Gene3D" id="1.10.10.10">
    <property type="entry name" value="Winged helix-like DNA-binding domain superfamily/Winged helix DNA-binding domain"/>
    <property type="match status" value="1"/>
</dbReference>
<dbReference type="Pfam" id="PF04542">
    <property type="entry name" value="Sigma70_r2"/>
    <property type="match status" value="1"/>
</dbReference>
<organism evidence="7 8">
    <name type="scientific">Metabacillus indicus</name>
    <name type="common">Bacillus indicus</name>
    <dbReference type="NCBI Taxonomy" id="246786"/>
    <lineage>
        <taxon>Bacteria</taxon>
        <taxon>Bacillati</taxon>
        <taxon>Bacillota</taxon>
        <taxon>Bacilli</taxon>
        <taxon>Bacillales</taxon>
        <taxon>Bacillaceae</taxon>
        <taxon>Metabacillus</taxon>
    </lineage>
</organism>
<keyword evidence="2" id="KW-0805">Transcription regulation</keyword>
<dbReference type="InterPro" id="IPR013324">
    <property type="entry name" value="RNA_pol_sigma_r3/r4-like"/>
</dbReference>
<keyword evidence="4" id="KW-0804">Transcription</keyword>
<dbReference type="InterPro" id="IPR013325">
    <property type="entry name" value="RNA_pol_sigma_r2"/>
</dbReference>
<dbReference type="InterPro" id="IPR013249">
    <property type="entry name" value="RNA_pol_sigma70_r4_t2"/>
</dbReference>
<dbReference type="CDD" id="cd06171">
    <property type="entry name" value="Sigma70_r4"/>
    <property type="match status" value="1"/>
</dbReference>
<comment type="similarity">
    <text evidence="1">Belongs to the sigma-70 factor family. ECF subfamily.</text>
</comment>
<dbReference type="STRING" id="246786.GS18_0221080"/>
<evidence type="ECO:0000259" key="6">
    <source>
        <dbReference type="Pfam" id="PF08281"/>
    </source>
</evidence>
<evidence type="ECO:0000313" key="8">
    <source>
        <dbReference type="Proteomes" id="UP000028549"/>
    </source>
</evidence>
<evidence type="ECO:0000313" key="7">
    <source>
        <dbReference type="EMBL" id="KEZ47328.1"/>
    </source>
</evidence>
<dbReference type="Pfam" id="PF08281">
    <property type="entry name" value="Sigma70_r4_2"/>
    <property type="match status" value="1"/>
</dbReference>
<dbReference type="Proteomes" id="UP000028549">
    <property type="component" value="Unassembled WGS sequence"/>
</dbReference>
<dbReference type="InterPro" id="IPR036388">
    <property type="entry name" value="WH-like_DNA-bd_sf"/>
</dbReference>
<keyword evidence="8" id="KW-1185">Reference proteome</keyword>
<dbReference type="EMBL" id="JNVC02000024">
    <property type="protein sequence ID" value="KEZ47328.1"/>
    <property type="molecule type" value="Genomic_DNA"/>
</dbReference>
<dbReference type="Gene3D" id="1.10.1740.10">
    <property type="match status" value="1"/>
</dbReference>
<evidence type="ECO:0000256" key="3">
    <source>
        <dbReference type="ARBA" id="ARBA00023082"/>
    </source>
</evidence>
<dbReference type="RefSeq" id="WP_029567286.1">
    <property type="nucleotide sequence ID" value="NZ_JNVC02000024.1"/>
</dbReference>
<feature type="domain" description="RNA polymerase sigma factor 70 region 4 type 2" evidence="6">
    <location>
        <begin position="122"/>
        <end position="174"/>
    </location>
</feature>
<evidence type="ECO:0000259" key="5">
    <source>
        <dbReference type="Pfam" id="PF04542"/>
    </source>
</evidence>
<comment type="caution">
    <text evidence="7">The sequence shown here is derived from an EMBL/GenBank/DDBJ whole genome shotgun (WGS) entry which is preliminary data.</text>
</comment>
<evidence type="ECO:0000256" key="2">
    <source>
        <dbReference type="ARBA" id="ARBA00023015"/>
    </source>
</evidence>